<dbReference type="InterPro" id="IPR028098">
    <property type="entry name" value="Glyco_trans_4-like_N"/>
</dbReference>
<dbReference type="OrthoDB" id="3180470at2"/>
<evidence type="ECO:0000313" key="6">
    <source>
        <dbReference type="Proteomes" id="UP000179627"/>
    </source>
</evidence>
<name>A0A1S1RJN6_9ACTN</name>
<dbReference type="Proteomes" id="UP000179627">
    <property type="component" value="Unassembled WGS sequence"/>
</dbReference>
<dbReference type="EMBL" id="MBLM01000002">
    <property type="protein sequence ID" value="OHV46257.1"/>
    <property type="molecule type" value="Genomic_DNA"/>
</dbReference>
<keyword evidence="2 5" id="KW-0808">Transferase</keyword>
<comment type="caution">
    <text evidence="5">The sequence shown here is derived from an EMBL/GenBank/DDBJ whole genome shotgun (WGS) entry which is preliminary data.</text>
</comment>
<organism evidence="5 6">
    <name type="scientific">Parafrankia colletiae</name>
    <dbReference type="NCBI Taxonomy" id="573497"/>
    <lineage>
        <taxon>Bacteria</taxon>
        <taxon>Bacillati</taxon>
        <taxon>Actinomycetota</taxon>
        <taxon>Actinomycetes</taxon>
        <taxon>Frankiales</taxon>
        <taxon>Frankiaceae</taxon>
        <taxon>Parafrankia</taxon>
    </lineage>
</organism>
<dbReference type="RefSeq" id="WP_071081807.1">
    <property type="nucleotide sequence ID" value="NZ_MBLM01000002.1"/>
</dbReference>
<evidence type="ECO:0000313" key="5">
    <source>
        <dbReference type="EMBL" id="OHV46257.1"/>
    </source>
</evidence>
<dbReference type="Gene3D" id="3.40.50.2000">
    <property type="entry name" value="Glycogen Phosphorylase B"/>
    <property type="match status" value="2"/>
</dbReference>
<dbReference type="Pfam" id="PF13579">
    <property type="entry name" value="Glyco_trans_4_4"/>
    <property type="match status" value="1"/>
</dbReference>
<feature type="domain" description="Glycosyl transferase family 1" evidence="3">
    <location>
        <begin position="229"/>
        <end position="398"/>
    </location>
</feature>
<dbReference type="Pfam" id="PF00534">
    <property type="entry name" value="Glycos_transf_1"/>
    <property type="match status" value="1"/>
</dbReference>
<reference evidence="6" key="1">
    <citation type="submission" date="2016-07" db="EMBL/GenBank/DDBJ databases">
        <title>Sequence Frankia sp. strain CcI1.17.</title>
        <authorList>
            <person name="Ghodhbane-Gtari F."/>
            <person name="Swanson E."/>
            <person name="Gueddou A."/>
            <person name="Morris K."/>
            <person name="Hezbri K."/>
            <person name="Ktari A."/>
            <person name="Nouioui I."/>
            <person name="Abebe-Akele F."/>
            <person name="Simpson S."/>
            <person name="Thomas K."/>
            <person name="Gtari M."/>
            <person name="Tisa L.S."/>
            <person name="Hurst S."/>
        </authorList>
    </citation>
    <scope>NUCLEOTIDE SEQUENCE [LARGE SCALE GENOMIC DNA]</scope>
    <source>
        <strain evidence="6">Cc1.17</strain>
    </source>
</reference>
<keyword evidence="6" id="KW-1185">Reference proteome</keyword>
<dbReference type="GO" id="GO:1901137">
    <property type="term" value="P:carbohydrate derivative biosynthetic process"/>
    <property type="evidence" value="ECO:0007669"/>
    <property type="project" value="UniProtKB-ARBA"/>
</dbReference>
<dbReference type="CDD" id="cd03794">
    <property type="entry name" value="GT4_WbuB-like"/>
    <property type="match status" value="1"/>
</dbReference>
<evidence type="ECO:0000256" key="1">
    <source>
        <dbReference type="ARBA" id="ARBA00022676"/>
    </source>
</evidence>
<protein>
    <submittedName>
        <fullName evidence="5">Glycosyltransferase WbuB</fullName>
    </submittedName>
</protein>
<dbReference type="PANTHER" id="PTHR45947:SF3">
    <property type="entry name" value="SULFOQUINOVOSYL TRANSFERASE SQD2"/>
    <property type="match status" value="1"/>
</dbReference>
<dbReference type="GO" id="GO:0016758">
    <property type="term" value="F:hexosyltransferase activity"/>
    <property type="evidence" value="ECO:0007669"/>
    <property type="project" value="TreeGrafter"/>
</dbReference>
<evidence type="ECO:0000259" key="4">
    <source>
        <dbReference type="Pfam" id="PF13579"/>
    </source>
</evidence>
<dbReference type="AlphaFoldDB" id="A0A1S1RJN6"/>
<accession>A0A1S1RJN6</accession>
<evidence type="ECO:0000256" key="2">
    <source>
        <dbReference type="ARBA" id="ARBA00022679"/>
    </source>
</evidence>
<gene>
    <name evidence="5" type="ORF">CC117_00990</name>
</gene>
<dbReference type="InterPro" id="IPR001296">
    <property type="entry name" value="Glyco_trans_1"/>
</dbReference>
<dbReference type="PANTHER" id="PTHR45947">
    <property type="entry name" value="SULFOQUINOVOSYL TRANSFERASE SQD2"/>
    <property type="match status" value="1"/>
</dbReference>
<feature type="domain" description="Glycosyltransferase subfamily 4-like N-terminal" evidence="4">
    <location>
        <begin position="32"/>
        <end position="217"/>
    </location>
</feature>
<sequence>MPRNPHLGSAASEGRRPRVLLVTHYFPPEVGAPQARLGEFASYWAAAGADVTVLTGMPNYPTGVIPPQYRGATLRVEHTDGYRLVRTWLWATTAGGLLPKTLSQISFAVSAVLLGARRAGAADVVVVSSGPFFPIASAWLLARTKRARLVVEVRDLWPAIFVDLGVLRNKFVIAMLERFELAAYRAADAVVTVTEGFRADIVRRGIRRNKVIVIHNGVDVASFQPRDARPEARRRLGAADGQTLVLYLGTHGISQGLESVIDAAAELRNENMSIALVGEGAVKERLRERVARLGLSNVSMLGNVGRHEVPDLLAAADICLVPLRDVPLFSTFVPSKMFELLAAGKAVIGAVRGEAAQILTDAGATVVAPEDPVELAAAIRKLAADPAARAEAGRIGREHVAANYDRPVLADRYLTLLRSLMETGRPA</sequence>
<proteinExistence type="predicted"/>
<evidence type="ECO:0000259" key="3">
    <source>
        <dbReference type="Pfam" id="PF00534"/>
    </source>
</evidence>
<keyword evidence="1" id="KW-0328">Glycosyltransferase</keyword>
<dbReference type="SUPFAM" id="SSF53756">
    <property type="entry name" value="UDP-Glycosyltransferase/glycogen phosphorylase"/>
    <property type="match status" value="1"/>
</dbReference>
<dbReference type="InterPro" id="IPR050194">
    <property type="entry name" value="Glycosyltransferase_grp1"/>
</dbReference>